<feature type="non-terminal residue" evidence="1">
    <location>
        <position position="1"/>
    </location>
</feature>
<name>A0ACA9QEH0_9GLOM</name>
<proteinExistence type="predicted"/>
<dbReference type="EMBL" id="CAJVPU010044641">
    <property type="protein sequence ID" value="CAG8748046.1"/>
    <property type="molecule type" value="Genomic_DNA"/>
</dbReference>
<feature type="non-terminal residue" evidence="1">
    <location>
        <position position="59"/>
    </location>
</feature>
<organism evidence="1 2">
    <name type="scientific">Dentiscutata heterogama</name>
    <dbReference type="NCBI Taxonomy" id="1316150"/>
    <lineage>
        <taxon>Eukaryota</taxon>
        <taxon>Fungi</taxon>
        <taxon>Fungi incertae sedis</taxon>
        <taxon>Mucoromycota</taxon>
        <taxon>Glomeromycotina</taxon>
        <taxon>Glomeromycetes</taxon>
        <taxon>Diversisporales</taxon>
        <taxon>Gigasporaceae</taxon>
        <taxon>Dentiscutata</taxon>
    </lineage>
</organism>
<gene>
    <name evidence="1" type="ORF">DHETER_LOCUS14464</name>
</gene>
<evidence type="ECO:0000313" key="2">
    <source>
        <dbReference type="Proteomes" id="UP000789702"/>
    </source>
</evidence>
<accession>A0ACA9QEH0</accession>
<keyword evidence="2" id="KW-1185">Reference proteome</keyword>
<comment type="caution">
    <text evidence="1">The sequence shown here is derived from an EMBL/GenBank/DDBJ whole genome shotgun (WGS) entry which is preliminary data.</text>
</comment>
<dbReference type="Proteomes" id="UP000789702">
    <property type="component" value="Unassembled WGS sequence"/>
</dbReference>
<evidence type="ECO:0000313" key="1">
    <source>
        <dbReference type="EMBL" id="CAG8748046.1"/>
    </source>
</evidence>
<protein>
    <submittedName>
        <fullName evidence="1">2575_t:CDS:1</fullName>
    </submittedName>
</protein>
<sequence length="59" mass="6977">GQERLSDNARQELNTRENFDVLTTNLRYIYMFLDIVYSFTVMKFGLPGKQLSENLFIIL</sequence>
<reference evidence="1" key="1">
    <citation type="submission" date="2021-06" db="EMBL/GenBank/DDBJ databases">
        <authorList>
            <person name="Kallberg Y."/>
            <person name="Tangrot J."/>
            <person name="Rosling A."/>
        </authorList>
    </citation>
    <scope>NUCLEOTIDE SEQUENCE</scope>
    <source>
        <strain evidence="1">IL203A</strain>
    </source>
</reference>